<keyword evidence="4" id="KW-1133">Transmembrane helix</keyword>
<evidence type="ECO:0000256" key="2">
    <source>
        <dbReference type="ARBA" id="ARBA00010532"/>
    </source>
</evidence>
<dbReference type="PANTHER" id="PTHR11923">
    <property type="entry name" value="SCAVENGER RECEPTOR CLASS B TYPE-1 SR-B1"/>
    <property type="match status" value="1"/>
</dbReference>
<dbReference type="InterPro" id="IPR002159">
    <property type="entry name" value="CD36_fam"/>
</dbReference>
<evidence type="ECO:0000256" key="3">
    <source>
        <dbReference type="ARBA" id="ARBA00022692"/>
    </source>
</evidence>
<keyword evidence="8" id="KW-1185">Reference proteome</keyword>
<dbReference type="EMBL" id="VIIS01000970">
    <property type="protein sequence ID" value="KAF0303167.1"/>
    <property type="molecule type" value="Genomic_DNA"/>
</dbReference>
<name>A0A6A4W5M4_AMPAM</name>
<keyword evidence="5" id="KW-0472">Membrane</keyword>
<evidence type="ECO:0000256" key="4">
    <source>
        <dbReference type="ARBA" id="ARBA00022989"/>
    </source>
</evidence>
<dbReference type="GO" id="GO:0016020">
    <property type="term" value="C:membrane"/>
    <property type="evidence" value="ECO:0007669"/>
    <property type="project" value="UniProtKB-SubCell"/>
</dbReference>
<sequence length="183" mass="20886">MDTGAEVTQLGRLHYWNNTEKTNAFEAPCNMINGSAGELFHPRRQRDYVEFYSTDICRSLRVPYKEEMSMYGLDGYRFQADEMMFAAPETNPDNWCYCNGECPPAGLLNETLCRFGVPAFVSFPHMLYADPAVLDQTVGQEPNETLHNFNIDLEPVGRHFPNIGYQSEVFSFAEVGYNHTLSK</sequence>
<dbReference type="GO" id="GO:0005044">
    <property type="term" value="F:scavenger receptor activity"/>
    <property type="evidence" value="ECO:0007669"/>
    <property type="project" value="TreeGrafter"/>
</dbReference>
<protein>
    <submittedName>
        <fullName evidence="7">Protein peste</fullName>
    </submittedName>
</protein>
<dbReference type="PRINTS" id="PR01609">
    <property type="entry name" value="CD36FAMILY"/>
</dbReference>
<accession>A0A6A4W5M4</accession>
<comment type="subcellular location">
    <subcellularLocation>
        <location evidence="1">Membrane</location>
    </subcellularLocation>
</comment>
<evidence type="ECO:0000313" key="7">
    <source>
        <dbReference type="EMBL" id="KAF0303167.1"/>
    </source>
</evidence>
<keyword evidence="6" id="KW-0325">Glycoprotein</keyword>
<evidence type="ECO:0000313" key="8">
    <source>
        <dbReference type="Proteomes" id="UP000440578"/>
    </source>
</evidence>
<dbReference type="AlphaFoldDB" id="A0A6A4W5M4"/>
<reference evidence="7 8" key="1">
    <citation type="submission" date="2019-07" db="EMBL/GenBank/DDBJ databases">
        <title>Draft genome assembly of a fouling barnacle, Amphibalanus amphitrite (Darwin, 1854): The first reference genome for Thecostraca.</title>
        <authorList>
            <person name="Kim W."/>
        </authorList>
    </citation>
    <scope>NUCLEOTIDE SEQUENCE [LARGE SCALE GENOMIC DNA]</scope>
    <source>
        <strain evidence="7">SNU_AA5</strain>
        <tissue evidence="7">Soma without cirri and trophi</tissue>
    </source>
</reference>
<keyword evidence="3" id="KW-0812">Transmembrane</keyword>
<gene>
    <name evidence="7" type="primary">pes</name>
    <name evidence="7" type="ORF">FJT64_024876</name>
</gene>
<proteinExistence type="inferred from homology"/>
<evidence type="ECO:0000256" key="1">
    <source>
        <dbReference type="ARBA" id="ARBA00004370"/>
    </source>
</evidence>
<dbReference type="OrthoDB" id="514335at2759"/>
<comment type="similarity">
    <text evidence="2">Belongs to the CD36 family.</text>
</comment>
<dbReference type="PANTHER" id="PTHR11923:SF93">
    <property type="entry name" value="GH07959P-RELATED"/>
    <property type="match status" value="1"/>
</dbReference>
<evidence type="ECO:0000256" key="6">
    <source>
        <dbReference type="ARBA" id="ARBA00023180"/>
    </source>
</evidence>
<dbReference type="Proteomes" id="UP000440578">
    <property type="component" value="Unassembled WGS sequence"/>
</dbReference>
<comment type="caution">
    <text evidence="7">The sequence shown here is derived from an EMBL/GenBank/DDBJ whole genome shotgun (WGS) entry which is preliminary data.</text>
</comment>
<dbReference type="Pfam" id="PF01130">
    <property type="entry name" value="CD36"/>
    <property type="match status" value="1"/>
</dbReference>
<evidence type="ECO:0000256" key="5">
    <source>
        <dbReference type="ARBA" id="ARBA00023136"/>
    </source>
</evidence>
<organism evidence="7 8">
    <name type="scientific">Amphibalanus amphitrite</name>
    <name type="common">Striped barnacle</name>
    <name type="synonym">Balanus amphitrite</name>
    <dbReference type="NCBI Taxonomy" id="1232801"/>
    <lineage>
        <taxon>Eukaryota</taxon>
        <taxon>Metazoa</taxon>
        <taxon>Ecdysozoa</taxon>
        <taxon>Arthropoda</taxon>
        <taxon>Crustacea</taxon>
        <taxon>Multicrustacea</taxon>
        <taxon>Cirripedia</taxon>
        <taxon>Thoracica</taxon>
        <taxon>Thoracicalcarea</taxon>
        <taxon>Balanomorpha</taxon>
        <taxon>Balanoidea</taxon>
        <taxon>Balanidae</taxon>
        <taxon>Amphibalaninae</taxon>
        <taxon>Amphibalanus</taxon>
    </lineage>
</organism>
<dbReference type="GO" id="GO:0005737">
    <property type="term" value="C:cytoplasm"/>
    <property type="evidence" value="ECO:0007669"/>
    <property type="project" value="TreeGrafter"/>
</dbReference>